<keyword evidence="2" id="KW-1185">Reference proteome</keyword>
<reference evidence="1" key="2">
    <citation type="journal article" date="2020" name="Microorganisms">
        <title>Osmotic Adaptation and Compatible Solute Biosynthesis of Phototrophic Bacteria as Revealed from Genome Analyses.</title>
        <authorList>
            <person name="Imhoff J.F."/>
            <person name="Rahn T."/>
            <person name="Kunzel S."/>
            <person name="Keller A."/>
            <person name="Neulinger S.C."/>
        </authorList>
    </citation>
    <scope>NUCLEOTIDE SEQUENCE</scope>
    <source>
        <strain evidence="1">LMG 28126</strain>
    </source>
</reference>
<comment type="caution">
    <text evidence="1">The sequence shown here is derived from an EMBL/GenBank/DDBJ whole genome shotgun (WGS) entry which is preliminary data.</text>
</comment>
<name>A0A934WIP1_9RHOB</name>
<accession>A0A934WIP1</accession>
<gene>
    <name evidence="1" type="ORF">CCR87_14050</name>
</gene>
<evidence type="ECO:0000313" key="2">
    <source>
        <dbReference type="Proteomes" id="UP000706333"/>
    </source>
</evidence>
<dbReference type="AlphaFoldDB" id="A0A934WIP1"/>
<dbReference type="EMBL" id="NHSD01000305">
    <property type="protein sequence ID" value="MBK5928440.1"/>
    <property type="molecule type" value="Genomic_DNA"/>
</dbReference>
<proteinExistence type="predicted"/>
<reference evidence="1" key="1">
    <citation type="submission" date="2017-05" db="EMBL/GenBank/DDBJ databases">
        <authorList>
            <person name="Imhoff J.F."/>
            <person name="Rahn T."/>
            <person name="Kuenzel S."/>
            <person name="Neulinger S.C."/>
        </authorList>
    </citation>
    <scope>NUCLEOTIDE SEQUENCE</scope>
    <source>
        <strain evidence="1">LMG 28126</strain>
    </source>
</reference>
<protein>
    <submittedName>
        <fullName evidence="1">Uncharacterized protein</fullName>
    </submittedName>
</protein>
<dbReference type="Gene3D" id="3.40.50.300">
    <property type="entry name" value="P-loop containing nucleotide triphosphate hydrolases"/>
    <property type="match status" value="1"/>
</dbReference>
<sequence length="237" mass="26449">MIILCYGPPKTASSAAFSMMRALVRRHMKQIGGRVAKPDHIGRRYADGLFVTVADLPETIDTLLNDPDMASPELAVFVKTHAGPSPQALEAVRDGRIRLLISHRHPADSALSLIDSSRKISEGTAVKTLDEVTHQIAWSDRMLRQWAEGGPNLMIDFVSMATRPYEVGARINAFLDLGLTPEQVHEEIDRLEADKTRYGKFNKGKVDRRNDEMSPDEIARLEQVAPYMTELYVANPL</sequence>
<organism evidence="1 2">
    <name type="scientific">Rhodobaculum claviforme</name>
    <dbReference type="NCBI Taxonomy" id="1549854"/>
    <lineage>
        <taxon>Bacteria</taxon>
        <taxon>Pseudomonadati</taxon>
        <taxon>Pseudomonadota</taxon>
        <taxon>Alphaproteobacteria</taxon>
        <taxon>Rhodobacterales</taxon>
        <taxon>Paracoccaceae</taxon>
        <taxon>Rhodobaculum</taxon>
    </lineage>
</organism>
<dbReference type="Proteomes" id="UP000706333">
    <property type="component" value="Unassembled WGS sequence"/>
</dbReference>
<evidence type="ECO:0000313" key="1">
    <source>
        <dbReference type="EMBL" id="MBK5928440.1"/>
    </source>
</evidence>
<dbReference type="SUPFAM" id="SSF52540">
    <property type="entry name" value="P-loop containing nucleoside triphosphate hydrolases"/>
    <property type="match status" value="1"/>
</dbReference>
<dbReference type="InterPro" id="IPR027417">
    <property type="entry name" value="P-loop_NTPase"/>
</dbReference>